<sequence length="364" mass="40692">MNMMTAIHSTTALTGLGGIHSPLNKDDWGGLMASYLAAKKAEDGYDVEVWTPAYEREKKFVKVWGGDRRQLFEEHPEEFVPSEVDDEMERLQDVRCDLEDALVAMPAPDGEALLWKLDHLLADRNGDGCVSAWSLEFVAQTVADCRRILGDDQYGLSVMAAKQTREPDLVGPDLGSAEPIEKVIKSLAALRNNYPTAFIKACKDSGIDVTVMREADGVDHLMLGCPCDGQEKLRLHRLDALRAQLRRGKSRRQDVIDTLNLCGRFADNQPFGSIEEAAEAYLGFGGRIYVLPDGQCEETTPYDEERIEAEHYDGYPMRRMLQRYQLTLGRRGAREAMAAYVRQHGALDEKSKAHVLEREGQANG</sequence>
<name>A0ABS5W2J0_9SPHN</name>
<dbReference type="Proteomes" id="UP000811255">
    <property type="component" value="Unassembled WGS sequence"/>
</dbReference>
<comment type="caution">
    <text evidence="1">The sequence shown here is derived from an EMBL/GenBank/DDBJ whole genome shotgun (WGS) entry which is preliminary data.</text>
</comment>
<evidence type="ECO:0008006" key="3">
    <source>
        <dbReference type="Google" id="ProtNLM"/>
    </source>
</evidence>
<proteinExistence type="predicted"/>
<organism evidence="1 2">
    <name type="scientific">Croceibacterium selenioxidans</name>
    <dbReference type="NCBI Taxonomy" id="2838833"/>
    <lineage>
        <taxon>Bacteria</taxon>
        <taxon>Pseudomonadati</taxon>
        <taxon>Pseudomonadota</taxon>
        <taxon>Alphaproteobacteria</taxon>
        <taxon>Sphingomonadales</taxon>
        <taxon>Erythrobacteraceae</taxon>
        <taxon>Croceibacterium</taxon>
    </lineage>
</organism>
<gene>
    <name evidence="1" type="ORF">KK137_06440</name>
</gene>
<accession>A0ABS5W2J0</accession>
<evidence type="ECO:0000313" key="1">
    <source>
        <dbReference type="EMBL" id="MBT2133968.1"/>
    </source>
</evidence>
<dbReference type="RefSeq" id="WP_214535333.1">
    <property type="nucleotide sequence ID" value="NZ_JAHFVK010000001.1"/>
</dbReference>
<evidence type="ECO:0000313" key="2">
    <source>
        <dbReference type="Proteomes" id="UP000811255"/>
    </source>
</evidence>
<dbReference type="EMBL" id="JAHFVK010000001">
    <property type="protein sequence ID" value="MBT2133968.1"/>
    <property type="molecule type" value="Genomic_DNA"/>
</dbReference>
<reference evidence="1 2" key="1">
    <citation type="submission" date="2021-05" db="EMBL/GenBank/DDBJ databases">
        <title>Croceibacterium sp. LX-88 genome sequence.</title>
        <authorList>
            <person name="Luo X."/>
        </authorList>
    </citation>
    <scope>NUCLEOTIDE SEQUENCE [LARGE SCALE GENOMIC DNA]</scope>
    <source>
        <strain evidence="1 2">LX-88</strain>
    </source>
</reference>
<protein>
    <recommendedName>
        <fullName evidence="3">EF-hand domain-containing protein</fullName>
    </recommendedName>
</protein>
<keyword evidence="2" id="KW-1185">Reference proteome</keyword>